<dbReference type="RefSeq" id="WP_156496373.1">
    <property type="nucleotide sequence ID" value="NC_022592.1"/>
</dbReference>
<protein>
    <submittedName>
        <fullName evidence="1">Uncharacterized protein</fullName>
    </submittedName>
</protein>
<evidence type="ECO:0000313" key="1">
    <source>
        <dbReference type="EMBL" id="URS74459.1"/>
    </source>
</evidence>
<accession>A0ABY4TPF2</accession>
<dbReference type="EMBL" id="CP006763">
    <property type="protein sequence ID" value="URS74459.1"/>
    <property type="molecule type" value="Genomic_DNA"/>
</dbReference>
<name>A0ABY4TPF2_9CLOT</name>
<sequence length="46" mass="5529">MLIEIEFAKVIEVIYSFLNPVFEAVVNENEMFETWNPSLLKYEKNF</sequence>
<gene>
    <name evidence="1" type="ORF">CAETHG_04120</name>
</gene>
<dbReference type="Proteomes" id="UP000017590">
    <property type="component" value="Chromosome"/>
</dbReference>
<organism evidence="1 2">
    <name type="scientific">Clostridium autoethanogenum DSM 10061</name>
    <dbReference type="NCBI Taxonomy" id="1341692"/>
    <lineage>
        <taxon>Bacteria</taxon>
        <taxon>Bacillati</taxon>
        <taxon>Bacillota</taxon>
        <taxon>Clostridia</taxon>
        <taxon>Eubacteriales</taxon>
        <taxon>Clostridiaceae</taxon>
        <taxon>Clostridium</taxon>
    </lineage>
</organism>
<reference evidence="2" key="1">
    <citation type="journal article" date="2014" name="Biotechnol. Biofuels">
        <title>Comparison of single-molecule sequencing and hybrid approaches for finishing the genome of Clostridium autoethanogenum and analysis of CRISPR systems in industrial relevant Clostridia.</title>
        <authorList>
            <person name="Brown S.D."/>
            <person name="Nagaraju S."/>
            <person name="Utturkar S."/>
            <person name="De Tissera S."/>
            <person name="Segovia S."/>
            <person name="Mitchell W."/>
            <person name="Land M.L."/>
            <person name="Dassanayake A."/>
            <person name="Kopke M."/>
        </authorList>
    </citation>
    <scope>NUCLEOTIDE SEQUENCE [LARGE SCALE GENOMIC DNA]</scope>
    <source>
        <strain evidence="2">DSM 10061</strain>
    </source>
</reference>
<evidence type="ECO:0000313" key="2">
    <source>
        <dbReference type="Proteomes" id="UP000017590"/>
    </source>
</evidence>
<proteinExistence type="predicted"/>
<keyword evidence="2" id="KW-1185">Reference proteome</keyword>